<name>A0A814AZU1_9BILA</name>
<reference evidence="1" key="1">
    <citation type="submission" date="2021-02" db="EMBL/GenBank/DDBJ databases">
        <authorList>
            <person name="Nowell W R."/>
        </authorList>
    </citation>
    <scope>NUCLEOTIDE SEQUENCE</scope>
    <source>
        <strain evidence="1">Ploen Becks lab</strain>
    </source>
</reference>
<sequence>MIAVSLKIPNPKHQFHHLQDVPYSVDIDDIQDPSSKEEIVKESILSSFPIEYENKILVVQAQVESNKFFFNGLVNDDIKSGNNGVLEKSISSINETIVQLNRNVTKINEDNAAGRKFIIGIENDNS</sequence>
<dbReference type="EMBL" id="CAJNOC010002249">
    <property type="protein sequence ID" value="CAF0921817.1"/>
    <property type="molecule type" value="Genomic_DNA"/>
</dbReference>
<comment type="caution">
    <text evidence="1">The sequence shown here is derived from an EMBL/GenBank/DDBJ whole genome shotgun (WGS) entry which is preliminary data.</text>
</comment>
<organism evidence="1 2">
    <name type="scientific">Brachionus calyciflorus</name>
    <dbReference type="NCBI Taxonomy" id="104777"/>
    <lineage>
        <taxon>Eukaryota</taxon>
        <taxon>Metazoa</taxon>
        <taxon>Spiralia</taxon>
        <taxon>Gnathifera</taxon>
        <taxon>Rotifera</taxon>
        <taxon>Eurotatoria</taxon>
        <taxon>Monogononta</taxon>
        <taxon>Pseudotrocha</taxon>
        <taxon>Ploima</taxon>
        <taxon>Brachionidae</taxon>
        <taxon>Brachionus</taxon>
    </lineage>
</organism>
<proteinExistence type="predicted"/>
<dbReference type="Proteomes" id="UP000663879">
    <property type="component" value="Unassembled WGS sequence"/>
</dbReference>
<gene>
    <name evidence="1" type="ORF">OXX778_LOCUS12425</name>
</gene>
<evidence type="ECO:0000313" key="2">
    <source>
        <dbReference type="Proteomes" id="UP000663879"/>
    </source>
</evidence>
<evidence type="ECO:0000313" key="1">
    <source>
        <dbReference type="EMBL" id="CAF0921817.1"/>
    </source>
</evidence>
<protein>
    <submittedName>
        <fullName evidence="1">Uncharacterized protein</fullName>
    </submittedName>
</protein>
<keyword evidence="2" id="KW-1185">Reference proteome</keyword>
<dbReference type="AlphaFoldDB" id="A0A814AZU1"/>
<accession>A0A814AZU1</accession>